<gene>
    <name evidence="3" type="ORF">E4634_05705</name>
</gene>
<dbReference type="InterPro" id="IPR020569">
    <property type="entry name" value="UPF0029_Impact_CS"/>
</dbReference>
<dbReference type="InterPro" id="IPR036956">
    <property type="entry name" value="Impact_N_sf"/>
</dbReference>
<dbReference type="InterPro" id="IPR023582">
    <property type="entry name" value="Impact"/>
</dbReference>
<protein>
    <submittedName>
        <fullName evidence="3">YigZ family protein</fullName>
    </submittedName>
</protein>
<feature type="domain" description="Impact N-terminal" evidence="2">
    <location>
        <begin position="17"/>
        <end position="124"/>
    </location>
</feature>
<dbReference type="GO" id="GO:0032561">
    <property type="term" value="F:guanyl ribonucleotide binding"/>
    <property type="evidence" value="ECO:0007669"/>
    <property type="project" value="UniProtKB-ARBA"/>
</dbReference>
<reference evidence="3 4" key="1">
    <citation type="submission" date="2019-04" db="EMBL/GenBank/DDBJ databases">
        <title>Taxonomy of novel Haliea sp. from mangrove soil of West Coast of India.</title>
        <authorList>
            <person name="Verma A."/>
            <person name="Kumar P."/>
            <person name="Krishnamurthi S."/>
        </authorList>
    </citation>
    <scope>NUCLEOTIDE SEQUENCE [LARGE SCALE GENOMIC DNA]</scope>
    <source>
        <strain evidence="3 4">SAOS-164</strain>
    </source>
</reference>
<evidence type="ECO:0000256" key="1">
    <source>
        <dbReference type="ARBA" id="ARBA00007665"/>
    </source>
</evidence>
<dbReference type="GO" id="GO:0005737">
    <property type="term" value="C:cytoplasm"/>
    <property type="evidence" value="ECO:0007669"/>
    <property type="project" value="TreeGrafter"/>
</dbReference>
<dbReference type="InterPro" id="IPR015796">
    <property type="entry name" value="Impact_YigZ-like"/>
</dbReference>
<keyword evidence="4" id="KW-1185">Reference proteome</keyword>
<accession>A0A4Z0M5W2</accession>
<evidence type="ECO:0000313" key="4">
    <source>
        <dbReference type="Proteomes" id="UP000298050"/>
    </source>
</evidence>
<comment type="caution">
    <text evidence="3">The sequence shown here is derived from an EMBL/GenBank/DDBJ whole genome shotgun (WGS) entry which is preliminary data.</text>
</comment>
<dbReference type="PROSITE" id="PS00910">
    <property type="entry name" value="UPF0029"/>
    <property type="match status" value="1"/>
</dbReference>
<dbReference type="SUPFAM" id="SSF54211">
    <property type="entry name" value="Ribosomal protein S5 domain 2-like"/>
    <property type="match status" value="1"/>
</dbReference>
<dbReference type="PANTHER" id="PTHR16301:SF20">
    <property type="entry name" value="IMPACT FAMILY MEMBER YIGZ"/>
    <property type="match status" value="1"/>
</dbReference>
<proteinExistence type="inferred from homology"/>
<dbReference type="InterPro" id="IPR001498">
    <property type="entry name" value="Impact_N"/>
</dbReference>
<dbReference type="GO" id="GO:0017111">
    <property type="term" value="F:ribonucleoside triphosphate phosphatase activity"/>
    <property type="evidence" value="ECO:0007669"/>
    <property type="project" value="UniProtKB-ARBA"/>
</dbReference>
<evidence type="ECO:0000313" key="3">
    <source>
        <dbReference type="EMBL" id="TGD74695.1"/>
    </source>
</evidence>
<dbReference type="GO" id="GO:0043168">
    <property type="term" value="F:anion binding"/>
    <property type="evidence" value="ECO:0007669"/>
    <property type="project" value="UniProtKB-ARBA"/>
</dbReference>
<dbReference type="Pfam" id="PF01205">
    <property type="entry name" value="Impact_N"/>
    <property type="match status" value="1"/>
</dbReference>
<dbReference type="InterPro" id="IPR020568">
    <property type="entry name" value="Ribosomal_Su5_D2-typ_SF"/>
</dbReference>
<dbReference type="EMBL" id="SRLE01000005">
    <property type="protein sequence ID" value="TGD74695.1"/>
    <property type="molecule type" value="Genomic_DNA"/>
</dbReference>
<dbReference type="OrthoDB" id="9813771at2"/>
<dbReference type="AlphaFoldDB" id="A0A4Z0M5W2"/>
<dbReference type="NCBIfam" id="TIGR00257">
    <property type="entry name" value="IMPACT_YIGZ"/>
    <property type="match status" value="1"/>
</dbReference>
<organism evidence="3 4">
    <name type="scientific">Mangrovimicrobium sediminis</name>
    <dbReference type="NCBI Taxonomy" id="2562682"/>
    <lineage>
        <taxon>Bacteria</taxon>
        <taxon>Pseudomonadati</taxon>
        <taxon>Pseudomonadota</taxon>
        <taxon>Gammaproteobacteria</taxon>
        <taxon>Cellvibrionales</taxon>
        <taxon>Halieaceae</taxon>
        <taxon>Mangrovimicrobium</taxon>
    </lineage>
</organism>
<dbReference type="PANTHER" id="PTHR16301">
    <property type="entry name" value="IMPACT-RELATED"/>
    <property type="match status" value="1"/>
</dbReference>
<dbReference type="GO" id="GO:0006446">
    <property type="term" value="P:regulation of translational initiation"/>
    <property type="evidence" value="ECO:0007669"/>
    <property type="project" value="TreeGrafter"/>
</dbReference>
<dbReference type="Gene3D" id="3.30.230.30">
    <property type="entry name" value="Impact, N-terminal domain"/>
    <property type="match status" value="1"/>
</dbReference>
<evidence type="ECO:0000259" key="2">
    <source>
        <dbReference type="Pfam" id="PF01205"/>
    </source>
</evidence>
<dbReference type="RefSeq" id="WP_135441702.1">
    <property type="nucleotide sequence ID" value="NZ_SRLE01000005.1"/>
</dbReference>
<dbReference type="SUPFAM" id="SSF54980">
    <property type="entry name" value="EF-G C-terminal domain-like"/>
    <property type="match status" value="1"/>
</dbReference>
<comment type="similarity">
    <text evidence="1">Belongs to the IMPACT family.</text>
</comment>
<dbReference type="Proteomes" id="UP000298050">
    <property type="component" value="Unassembled WGS sequence"/>
</dbReference>
<name>A0A4Z0M5W2_9GAMM</name>
<sequence>MNWQVPAAQAQVEYEVKKSRFIARVLPVSSREEVNAEVARARADYPDARHHCWAYLLGRPADATGAGMSDDGEPAGTAGKPILNVLQHGELGDVLVIVVRYFGGIKLGAGGLVRAYGSAARLALEAAPVRERRSLLHCEVRGDFAHEQQLRHFLQGVEGELLEVEYAQPVCFLVALPEGALEALAGFCAAQDLHLLRP</sequence>
<dbReference type="InterPro" id="IPR035647">
    <property type="entry name" value="EFG_III/V"/>
</dbReference>